<keyword evidence="3" id="KW-0732">Signal</keyword>
<organism evidence="4 5">
    <name type="scientific">Nicrophorus vespilloides</name>
    <name type="common">Boreal carrion beetle</name>
    <dbReference type="NCBI Taxonomy" id="110193"/>
    <lineage>
        <taxon>Eukaryota</taxon>
        <taxon>Metazoa</taxon>
        <taxon>Ecdysozoa</taxon>
        <taxon>Arthropoda</taxon>
        <taxon>Hexapoda</taxon>
        <taxon>Insecta</taxon>
        <taxon>Pterygota</taxon>
        <taxon>Neoptera</taxon>
        <taxon>Endopterygota</taxon>
        <taxon>Coleoptera</taxon>
        <taxon>Polyphaga</taxon>
        <taxon>Staphyliniformia</taxon>
        <taxon>Silphidae</taxon>
        <taxon>Nicrophorinae</taxon>
        <taxon>Nicrophorus</taxon>
    </lineage>
</organism>
<evidence type="ECO:0000313" key="4">
    <source>
        <dbReference type="Proteomes" id="UP000695000"/>
    </source>
</evidence>
<dbReference type="InterPro" id="IPR000618">
    <property type="entry name" value="Insect_cuticle"/>
</dbReference>
<dbReference type="Pfam" id="PF00379">
    <property type="entry name" value="Chitin_bind_4"/>
    <property type="match status" value="1"/>
</dbReference>
<dbReference type="InterPro" id="IPR051217">
    <property type="entry name" value="Insect_Cuticle_Struc_Prot"/>
</dbReference>
<accession>A0ABM1MF02</accession>
<dbReference type="PROSITE" id="PS00233">
    <property type="entry name" value="CHIT_BIND_RR_1"/>
    <property type="match status" value="1"/>
</dbReference>
<dbReference type="PRINTS" id="PR00947">
    <property type="entry name" value="CUTICLE"/>
</dbReference>
<evidence type="ECO:0000256" key="3">
    <source>
        <dbReference type="SAM" id="SignalP"/>
    </source>
</evidence>
<dbReference type="Proteomes" id="UP000695000">
    <property type="component" value="Unplaced"/>
</dbReference>
<keyword evidence="4" id="KW-1185">Reference proteome</keyword>
<dbReference type="PANTHER" id="PTHR12236">
    <property type="entry name" value="STRUCTURAL CONTITUENT OF CUTICLE"/>
    <property type="match status" value="1"/>
</dbReference>
<dbReference type="RefSeq" id="XP_017773152.1">
    <property type="nucleotide sequence ID" value="XM_017917663.1"/>
</dbReference>
<feature type="chain" id="PRO_5047357828" evidence="3">
    <location>
        <begin position="18"/>
        <end position="173"/>
    </location>
</feature>
<keyword evidence="1 2" id="KW-0193">Cuticle</keyword>
<dbReference type="InterPro" id="IPR031311">
    <property type="entry name" value="CHIT_BIND_RR_consensus"/>
</dbReference>
<evidence type="ECO:0000313" key="5">
    <source>
        <dbReference type="RefSeq" id="XP_017773152.1"/>
    </source>
</evidence>
<proteinExistence type="predicted"/>
<protein>
    <submittedName>
        <fullName evidence="5">Cuticle protein 8-like</fullName>
    </submittedName>
</protein>
<dbReference type="GeneID" id="108560207"/>
<gene>
    <name evidence="5" type="primary">LOC108560207</name>
</gene>
<sequence>MFAKILAVSALVACAQAGAIGVGHHATSYSSLSDAAVTHYASAPVTAHYAAPIAAYHTAPVAHYAPVAAYHHVPAVVKTVAPVAQYAAPIVKSIHQEVYPDTHPQYSYQYEVQDAVTGDVKNQHEERDGDVVKGYYTLVQPDGVTRTVHYTADSHNGFNAEVEYKENQSYKKP</sequence>
<dbReference type="PANTHER" id="PTHR12236:SF95">
    <property type="entry name" value="CUTICULAR PROTEIN 76BD, ISOFORM C-RELATED"/>
    <property type="match status" value="1"/>
</dbReference>
<feature type="signal peptide" evidence="3">
    <location>
        <begin position="1"/>
        <end position="17"/>
    </location>
</feature>
<reference evidence="5" key="1">
    <citation type="submission" date="2025-08" db="UniProtKB">
        <authorList>
            <consortium name="RefSeq"/>
        </authorList>
    </citation>
    <scope>IDENTIFICATION</scope>
    <source>
        <tissue evidence="5">Whole Larva</tissue>
    </source>
</reference>
<evidence type="ECO:0000256" key="1">
    <source>
        <dbReference type="ARBA" id="ARBA00022460"/>
    </source>
</evidence>
<name>A0ABM1MF02_NICVS</name>
<dbReference type="PROSITE" id="PS51155">
    <property type="entry name" value="CHIT_BIND_RR_2"/>
    <property type="match status" value="1"/>
</dbReference>
<evidence type="ECO:0000256" key="2">
    <source>
        <dbReference type="PROSITE-ProRule" id="PRU00497"/>
    </source>
</evidence>